<dbReference type="InterPro" id="IPR043128">
    <property type="entry name" value="Rev_trsase/Diguanyl_cyclase"/>
</dbReference>
<evidence type="ECO:0000259" key="1">
    <source>
        <dbReference type="PROSITE" id="PS50883"/>
    </source>
</evidence>
<evidence type="ECO:0000259" key="2">
    <source>
        <dbReference type="PROSITE" id="PS50887"/>
    </source>
</evidence>
<dbReference type="Gene3D" id="3.30.70.270">
    <property type="match status" value="1"/>
</dbReference>
<dbReference type="Pfam" id="PF00990">
    <property type="entry name" value="GGDEF"/>
    <property type="match status" value="1"/>
</dbReference>
<protein>
    <submittedName>
        <fullName evidence="3">EAL domain-containing protein</fullName>
    </submittedName>
</protein>
<keyword evidence="4" id="KW-1185">Reference proteome</keyword>
<dbReference type="PROSITE" id="PS50883">
    <property type="entry name" value="EAL"/>
    <property type="match status" value="1"/>
</dbReference>
<dbReference type="Gene3D" id="3.20.20.450">
    <property type="entry name" value="EAL domain"/>
    <property type="match status" value="1"/>
</dbReference>
<gene>
    <name evidence="3" type="ORF">GT019_26785</name>
</gene>
<comment type="caution">
    <text evidence="3">The sequence shown here is derived from an EMBL/GenBank/DDBJ whole genome shotgun (WGS) entry which is preliminary data.</text>
</comment>
<dbReference type="SUPFAM" id="SSF141868">
    <property type="entry name" value="EAL domain-like"/>
    <property type="match status" value="1"/>
</dbReference>
<dbReference type="InterPro" id="IPR001633">
    <property type="entry name" value="EAL_dom"/>
</dbReference>
<dbReference type="CDD" id="cd01949">
    <property type="entry name" value="GGDEF"/>
    <property type="match status" value="1"/>
</dbReference>
<reference evidence="3 4" key="1">
    <citation type="submission" date="2020-01" db="EMBL/GenBank/DDBJ databases">
        <title>Paenibacillus soybeanensis sp. nov. isolated from the nodules of soybean (Glycine max(L.) Merr).</title>
        <authorList>
            <person name="Wang H."/>
        </authorList>
    </citation>
    <scope>NUCLEOTIDE SEQUENCE [LARGE SCALE GENOMIC DNA]</scope>
    <source>
        <strain evidence="3 4">T1</strain>
    </source>
</reference>
<sequence>MWKTAMKETECDAADNFPRTGTVPLAEVVDALTGLPGRKAAFAMLARAAMLAKRTGKNVLAALVDVDRFYIINETRGTAFGDETLRQIARRLGMLEPWSNHAHRLGGNTFLLFRLVGHETEMREADAMIRELKHAVEDVLTVRGQSLYPFCSIGVSRYPCDGDTAELIVRHADTALRQAKAAGGNRIASYAEDGMAHVHRTEELRSALRHALSANALSLRYQPLYESSGALRGFEALLRWRHPKLGDISPAEFVPLAEQSGQIVEIGEWVLGEACRMLNRAEAKGLRQLVMSVNLSPLQLRAPGFVESLQHILDRTGTRPESLELEITESMMIDADDSMNTVLYRLRGMGIRIALDDFGVGYASLTYLRKLPLHTLKLDRSFIRHIGEQSAEHVIVRAMISLVHQLGFEVVAEGVETEDQFRLLREWGCNFYQGYLLAGPLEEEAVGAHLLKHACRVFRAPCDERVAVLQH</sequence>
<name>A0ABW9XXQ6_9BACL</name>
<dbReference type="InterPro" id="IPR050706">
    <property type="entry name" value="Cyclic-di-GMP_PDE-like"/>
</dbReference>
<accession>A0ABW9XXQ6</accession>
<dbReference type="CDD" id="cd01948">
    <property type="entry name" value="EAL"/>
    <property type="match status" value="1"/>
</dbReference>
<dbReference type="PROSITE" id="PS50887">
    <property type="entry name" value="GGDEF"/>
    <property type="match status" value="1"/>
</dbReference>
<dbReference type="InterPro" id="IPR000160">
    <property type="entry name" value="GGDEF_dom"/>
</dbReference>
<feature type="domain" description="GGDEF" evidence="2">
    <location>
        <begin position="57"/>
        <end position="192"/>
    </location>
</feature>
<dbReference type="SMART" id="SM00052">
    <property type="entry name" value="EAL"/>
    <property type="match status" value="1"/>
</dbReference>
<dbReference type="SMART" id="SM00267">
    <property type="entry name" value="GGDEF"/>
    <property type="match status" value="1"/>
</dbReference>
<proteinExistence type="predicted"/>
<dbReference type="EMBL" id="JAAAMV010000028">
    <property type="protein sequence ID" value="NBD27495.1"/>
    <property type="molecule type" value="Genomic_DNA"/>
</dbReference>
<evidence type="ECO:0000313" key="3">
    <source>
        <dbReference type="EMBL" id="NBD27495.1"/>
    </source>
</evidence>
<dbReference type="InterPro" id="IPR029787">
    <property type="entry name" value="Nucleotide_cyclase"/>
</dbReference>
<feature type="domain" description="EAL" evidence="1">
    <location>
        <begin position="201"/>
        <end position="454"/>
    </location>
</feature>
<dbReference type="NCBIfam" id="TIGR00254">
    <property type="entry name" value="GGDEF"/>
    <property type="match status" value="1"/>
</dbReference>
<dbReference type="Proteomes" id="UP000665561">
    <property type="component" value="Unassembled WGS sequence"/>
</dbReference>
<dbReference type="PANTHER" id="PTHR33121:SF70">
    <property type="entry name" value="SIGNALING PROTEIN YKOW"/>
    <property type="match status" value="1"/>
</dbReference>
<dbReference type="SUPFAM" id="SSF55073">
    <property type="entry name" value="Nucleotide cyclase"/>
    <property type="match status" value="1"/>
</dbReference>
<dbReference type="Pfam" id="PF00563">
    <property type="entry name" value="EAL"/>
    <property type="match status" value="1"/>
</dbReference>
<dbReference type="PANTHER" id="PTHR33121">
    <property type="entry name" value="CYCLIC DI-GMP PHOSPHODIESTERASE PDEF"/>
    <property type="match status" value="1"/>
</dbReference>
<evidence type="ECO:0000313" key="4">
    <source>
        <dbReference type="Proteomes" id="UP000665561"/>
    </source>
</evidence>
<dbReference type="InterPro" id="IPR035919">
    <property type="entry name" value="EAL_sf"/>
</dbReference>
<organism evidence="3 4">
    <name type="scientific">Paenibacillus glycinis</name>
    <dbReference type="NCBI Taxonomy" id="2697035"/>
    <lineage>
        <taxon>Bacteria</taxon>
        <taxon>Bacillati</taxon>
        <taxon>Bacillota</taxon>
        <taxon>Bacilli</taxon>
        <taxon>Bacillales</taxon>
        <taxon>Paenibacillaceae</taxon>
        <taxon>Paenibacillus</taxon>
    </lineage>
</organism>